<sequence>MAVKLVISQTLHQDQLCRFASRPKPSEYAVLPVGCVAKINPLAPLNKVCVLSCGISTGFGVTVNIAKSTKGSTVAVFGLGAVGLAAAEGVRVSGASRIIGVDLNPNRLQPAEGARVSVASRIIGVDLNLNRFEQGIMRNKARKGVETQQAVNRCNLQAVIGLVKDYPLRDAHRLALKKTPFWPLIEAVVEKKLVPSHCRKRENVVEKIIHSYDPESKAFNFGGKKVRMTKDDVRLIFGISCGNKEFPNGTWNKGTVKLSTEWNIPGDRLELTKIKTLLKRFIKGDNQNDIDHVARLVCLFLCGSLFFANTGTTVKWVYVHCMEDLEKVKEYDWAGAVIDYLLKSIHKEHQNPIKVKGCSLLLMYYLCEHTNILDQQNADAIPRLLKWDIPKLLKSLKDIKELEHLSVDQVNDGILEETVEERNIYNMQLAEAASEKFQASLSEDLQISQRENSSANQKISSLNDMYMQEYNTRLQEENRKLQLELATTNETLKRVEKEKAAAVENLSTLRGHYTSLQDELTTSQISSHDMYMQMQEYNTRLQEENSKLQSELATTNETLKLVEKEKAVLQDQLTTSRVSLYEAGKQKAALVDEVGRLRADLQQLREDSDGRLSQAQASAQVFKSEKFLTELDSLLLKSNELEARCVSQSKLIRKLHDQFVIAKKKLQVSQDEAVKQKEALVDEVRRLSLEQVREDGDDRLSQVQPLARKSLVELDPLALKTNELEARFVSQIELIRTVQGQLAITKRKLQMSDLSALEEQRKLMHELRTTLAESEVIIIEGENLRKKLHNALLELKGNIRVFCRVRPLLPEDGVNAEPGVFSYPTALEVLGRGIDLMQNVQKHSFAFDKVFMPDASQEEVFVEISQLVQSALDGYKVCIFAYGQTGSGKTYTMMGRPGSPDQKGLIPRSLEQIFQTKQSLQQQGWKYDIQVSMLEIYNDSIRDLLSANRSFADIKSPANRSNRSCFSPASRSCSRTENSVAGKKYPIKHDANGNTVVSDLTIVNVHSSREVSNLLDQAAQSRSVGKTQMNEQSSRSHFVFTLQISGYNESTDQQVRGVLNLIDLAGSERLSRSGAIGDRLKETQAINKSLSSLSDVIFALARKEDHVPFRNSKLTYLLQPCLGGDSKTLMVVNVSPDPSSVVESLCSLRFAARVNACEIGIPQRQTNNISKILNSSLNF</sequence>
<evidence type="ECO:0000313" key="1">
    <source>
        <dbReference type="EMBL" id="KAH7860175.1"/>
    </source>
</evidence>
<protein>
    <submittedName>
        <fullName evidence="1">Uncharacterized protein</fullName>
    </submittedName>
</protein>
<proteinExistence type="predicted"/>
<dbReference type="Proteomes" id="UP000828048">
    <property type="component" value="Chromosome 4"/>
</dbReference>
<gene>
    <name evidence="1" type="ORF">Vadar_010193</name>
</gene>
<organism evidence="1 2">
    <name type="scientific">Vaccinium darrowii</name>
    <dbReference type="NCBI Taxonomy" id="229202"/>
    <lineage>
        <taxon>Eukaryota</taxon>
        <taxon>Viridiplantae</taxon>
        <taxon>Streptophyta</taxon>
        <taxon>Embryophyta</taxon>
        <taxon>Tracheophyta</taxon>
        <taxon>Spermatophyta</taxon>
        <taxon>Magnoliopsida</taxon>
        <taxon>eudicotyledons</taxon>
        <taxon>Gunneridae</taxon>
        <taxon>Pentapetalae</taxon>
        <taxon>asterids</taxon>
        <taxon>Ericales</taxon>
        <taxon>Ericaceae</taxon>
        <taxon>Vaccinioideae</taxon>
        <taxon>Vaccinieae</taxon>
        <taxon>Vaccinium</taxon>
    </lineage>
</organism>
<accession>A0ACB7Z3Q4</accession>
<evidence type="ECO:0000313" key="2">
    <source>
        <dbReference type="Proteomes" id="UP000828048"/>
    </source>
</evidence>
<keyword evidence="2" id="KW-1185">Reference proteome</keyword>
<name>A0ACB7Z3Q4_9ERIC</name>
<dbReference type="EMBL" id="CM037154">
    <property type="protein sequence ID" value="KAH7860175.1"/>
    <property type="molecule type" value="Genomic_DNA"/>
</dbReference>
<comment type="caution">
    <text evidence="1">The sequence shown here is derived from an EMBL/GenBank/DDBJ whole genome shotgun (WGS) entry which is preliminary data.</text>
</comment>
<reference evidence="1 2" key="1">
    <citation type="journal article" date="2021" name="Hortic Res">
        <title>High-quality reference genome and annotation aids understanding of berry development for evergreen blueberry (Vaccinium darrowii).</title>
        <authorList>
            <person name="Yu J."/>
            <person name="Hulse-Kemp A.M."/>
            <person name="Babiker E."/>
            <person name="Staton M."/>
        </authorList>
    </citation>
    <scope>NUCLEOTIDE SEQUENCE [LARGE SCALE GENOMIC DNA]</scope>
    <source>
        <strain evidence="2">cv. NJ 8807/NJ 8810</strain>
        <tissue evidence="1">Young leaf</tissue>
    </source>
</reference>